<feature type="domain" description="FLYWCH-type" evidence="4">
    <location>
        <begin position="4"/>
        <end position="65"/>
    </location>
</feature>
<dbReference type="OMA" id="TWSEHTH"/>
<keyword evidence="3" id="KW-0862">Zinc</keyword>
<dbReference type="WBParaSite" id="nRc.2.0.1.t09292-RA">
    <property type="protein sequence ID" value="nRc.2.0.1.t09292-RA"/>
    <property type="gene ID" value="nRc.2.0.1.g09292"/>
</dbReference>
<dbReference type="Proteomes" id="UP000887565">
    <property type="component" value="Unplaced"/>
</dbReference>
<keyword evidence="2" id="KW-0863">Zinc-finger</keyword>
<dbReference type="AlphaFoldDB" id="A0A915I576"/>
<evidence type="ECO:0000259" key="4">
    <source>
        <dbReference type="Pfam" id="PF04500"/>
    </source>
</evidence>
<evidence type="ECO:0000313" key="6">
    <source>
        <dbReference type="WBParaSite" id="nRc.2.0.1.t09292-RA"/>
    </source>
</evidence>
<sequence length="93" mass="10660">MAEFTISERGKRKLLYNGYAYVCEKSHDTVVYWQCEKKRFCKARAILSVNCQAGGHVTTWSEHTHTPDPTRLHVLKAVEIARTQATDTRECMG</sequence>
<reference evidence="6" key="1">
    <citation type="submission" date="2022-11" db="UniProtKB">
        <authorList>
            <consortium name="WormBaseParasite"/>
        </authorList>
    </citation>
    <scope>IDENTIFICATION</scope>
</reference>
<accession>A0A915I576</accession>
<organism evidence="5 6">
    <name type="scientific">Romanomermis culicivorax</name>
    <name type="common">Nematode worm</name>
    <dbReference type="NCBI Taxonomy" id="13658"/>
    <lineage>
        <taxon>Eukaryota</taxon>
        <taxon>Metazoa</taxon>
        <taxon>Ecdysozoa</taxon>
        <taxon>Nematoda</taxon>
        <taxon>Enoplea</taxon>
        <taxon>Dorylaimia</taxon>
        <taxon>Mermithida</taxon>
        <taxon>Mermithoidea</taxon>
        <taxon>Mermithidae</taxon>
        <taxon>Romanomermis</taxon>
    </lineage>
</organism>
<evidence type="ECO:0000313" key="5">
    <source>
        <dbReference type="Proteomes" id="UP000887565"/>
    </source>
</evidence>
<evidence type="ECO:0000256" key="1">
    <source>
        <dbReference type="ARBA" id="ARBA00022723"/>
    </source>
</evidence>
<proteinExistence type="predicted"/>
<dbReference type="InterPro" id="IPR007588">
    <property type="entry name" value="Znf_FLYWCH"/>
</dbReference>
<keyword evidence="5" id="KW-1185">Reference proteome</keyword>
<name>A0A915I576_ROMCU</name>
<protein>
    <submittedName>
        <fullName evidence="6">FLYWCH-type domain-containing protein</fullName>
    </submittedName>
</protein>
<keyword evidence="1" id="KW-0479">Metal-binding</keyword>
<dbReference type="Gene3D" id="2.20.25.240">
    <property type="match status" value="1"/>
</dbReference>
<evidence type="ECO:0000256" key="2">
    <source>
        <dbReference type="ARBA" id="ARBA00022771"/>
    </source>
</evidence>
<dbReference type="Pfam" id="PF04500">
    <property type="entry name" value="FLYWCH"/>
    <property type="match status" value="1"/>
</dbReference>
<dbReference type="GO" id="GO:0008270">
    <property type="term" value="F:zinc ion binding"/>
    <property type="evidence" value="ECO:0007669"/>
    <property type="project" value="UniProtKB-KW"/>
</dbReference>
<evidence type="ECO:0000256" key="3">
    <source>
        <dbReference type="ARBA" id="ARBA00022833"/>
    </source>
</evidence>